<evidence type="ECO:0000313" key="1">
    <source>
        <dbReference type="EMBL" id="SUX43962.1"/>
    </source>
</evidence>
<gene>
    <name evidence="1" type="ORF">NCTC13532_00566</name>
</gene>
<name>A0A381FD02_9FLAO</name>
<sequence>MSFIIRFQRISKDGRGWAIENSNYPSNLLNVLIPSDDFNYQGCKIIDINTMNIGKLPIVYI</sequence>
<protein>
    <submittedName>
        <fullName evidence="1">Uncharacterized protein</fullName>
    </submittedName>
</protein>
<dbReference type="AlphaFoldDB" id="A0A381FD02"/>
<evidence type="ECO:0000313" key="2">
    <source>
        <dbReference type="Proteomes" id="UP000254282"/>
    </source>
</evidence>
<dbReference type="Proteomes" id="UP000254282">
    <property type="component" value="Unassembled WGS sequence"/>
</dbReference>
<proteinExistence type="predicted"/>
<organism evidence="1 2">
    <name type="scientific">Chryseobacterium indoltheticum</name>
    <dbReference type="NCBI Taxonomy" id="254"/>
    <lineage>
        <taxon>Bacteria</taxon>
        <taxon>Pseudomonadati</taxon>
        <taxon>Bacteroidota</taxon>
        <taxon>Flavobacteriia</taxon>
        <taxon>Flavobacteriales</taxon>
        <taxon>Weeksellaceae</taxon>
        <taxon>Chryseobacterium group</taxon>
        <taxon>Chryseobacterium</taxon>
    </lineage>
</organism>
<dbReference type="EMBL" id="UFVR01000004">
    <property type="protein sequence ID" value="SUX43962.1"/>
    <property type="molecule type" value="Genomic_DNA"/>
</dbReference>
<accession>A0A381FD02</accession>
<dbReference type="RefSeq" id="WP_115619135.1">
    <property type="nucleotide sequence ID" value="NZ_UFVR01000004.1"/>
</dbReference>
<reference evidence="1 2" key="1">
    <citation type="submission" date="2018-06" db="EMBL/GenBank/DDBJ databases">
        <authorList>
            <consortium name="Pathogen Informatics"/>
            <person name="Doyle S."/>
        </authorList>
    </citation>
    <scope>NUCLEOTIDE SEQUENCE [LARGE SCALE GENOMIC DNA]</scope>
    <source>
        <strain evidence="1 2">NCTC13532</strain>
    </source>
</reference>